<feature type="transmembrane region" description="Helical" evidence="1">
    <location>
        <begin position="45"/>
        <end position="69"/>
    </location>
</feature>
<reference evidence="2" key="1">
    <citation type="submission" date="2021-01" db="EMBL/GenBank/DDBJ databases">
        <authorList>
            <person name="Corre E."/>
            <person name="Pelletier E."/>
            <person name="Niang G."/>
            <person name="Scheremetjew M."/>
            <person name="Finn R."/>
            <person name="Kale V."/>
            <person name="Holt S."/>
            <person name="Cochrane G."/>
            <person name="Meng A."/>
            <person name="Brown T."/>
            <person name="Cohen L."/>
        </authorList>
    </citation>
    <scope>NUCLEOTIDE SEQUENCE</scope>
    <source>
        <strain evidence="2">CCMP2058</strain>
    </source>
</reference>
<proteinExistence type="predicted"/>
<gene>
    <name evidence="2" type="ORF">LAMO00422_LOCUS4205</name>
</gene>
<sequence length="159" mass="18323">MGDDTRFCGRPVRTLTLWFTLFDILIGVIGLAIMPIFIQERSQIYIGYAGLALAYYLFSIIFASIGFYGAYRIKRCHLTTLVVWLCFSFIFFFASYIAAIVTVRSTCDKMWIEVAQFQSHTRNNSYAVHVHQWYVISDTGTYRTVTHSDTDRHACMHTG</sequence>
<keyword evidence="1" id="KW-0812">Transmembrane</keyword>
<dbReference type="AlphaFoldDB" id="A0A7S0CZN8"/>
<keyword evidence="1" id="KW-0472">Membrane</keyword>
<feature type="transmembrane region" description="Helical" evidence="1">
    <location>
        <begin position="15"/>
        <end position="38"/>
    </location>
</feature>
<dbReference type="EMBL" id="HBEM01005997">
    <property type="protein sequence ID" value="CAD8436885.1"/>
    <property type="molecule type" value="Transcribed_RNA"/>
</dbReference>
<protein>
    <submittedName>
        <fullName evidence="2">Uncharacterized protein</fullName>
    </submittedName>
</protein>
<name>A0A7S0CZN8_9EUKA</name>
<evidence type="ECO:0000313" key="2">
    <source>
        <dbReference type="EMBL" id="CAD8436885.1"/>
    </source>
</evidence>
<keyword evidence="1" id="KW-1133">Transmembrane helix</keyword>
<organism evidence="2">
    <name type="scientific">Amorphochlora amoebiformis</name>
    <dbReference type="NCBI Taxonomy" id="1561963"/>
    <lineage>
        <taxon>Eukaryota</taxon>
        <taxon>Sar</taxon>
        <taxon>Rhizaria</taxon>
        <taxon>Cercozoa</taxon>
        <taxon>Chlorarachniophyceae</taxon>
        <taxon>Amorphochlora</taxon>
    </lineage>
</organism>
<evidence type="ECO:0000256" key="1">
    <source>
        <dbReference type="SAM" id="Phobius"/>
    </source>
</evidence>
<feature type="transmembrane region" description="Helical" evidence="1">
    <location>
        <begin position="81"/>
        <end position="103"/>
    </location>
</feature>
<accession>A0A7S0CZN8</accession>